<dbReference type="Pfam" id="PF01352">
    <property type="entry name" value="KRAB"/>
    <property type="match status" value="1"/>
</dbReference>
<evidence type="ECO:0000259" key="1">
    <source>
        <dbReference type="Pfam" id="PF01352"/>
    </source>
</evidence>
<keyword evidence="3" id="KW-1185">Reference proteome</keyword>
<dbReference type="InterPro" id="IPR036051">
    <property type="entry name" value="KRAB_dom_sf"/>
</dbReference>
<dbReference type="CDD" id="cd07765">
    <property type="entry name" value="KRAB_A-box"/>
    <property type="match status" value="1"/>
</dbReference>
<reference evidence="2" key="3">
    <citation type="submission" date="2025-09" db="UniProtKB">
        <authorList>
            <consortium name="Ensembl"/>
        </authorList>
    </citation>
    <scope>IDENTIFICATION</scope>
</reference>
<dbReference type="Proteomes" id="UP000291020">
    <property type="component" value="Unassembled WGS sequence"/>
</dbReference>
<organism evidence="2 3">
    <name type="scientific">Gopherus agassizii</name>
    <name type="common">Agassiz's desert tortoise</name>
    <dbReference type="NCBI Taxonomy" id="38772"/>
    <lineage>
        <taxon>Eukaryota</taxon>
        <taxon>Metazoa</taxon>
        <taxon>Chordata</taxon>
        <taxon>Craniata</taxon>
        <taxon>Vertebrata</taxon>
        <taxon>Euteleostomi</taxon>
        <taxon>Archelosauria</taxon>
        <taxon>Testudinata</taxon>
        <taxon>Testudines</taxon>
        <taxon>Cryptodira</taxon>
        <taxon>Durocryptodira</taxon>
        <taxon>Testudinoidea</taxon>
        <taxon>Testudinidae</taxon>
        <taxon>Gopherus</taxon>
    </lineage>
</organism>
<reference evidence="2" key="2">
    <citation type="submission" date="2025-08" db="UniProtKB">
        <authorList>
            <consortium name="Ensembl"/>
        </authorList>
    </citation>
    <scope>IDENTIFICATION</scope>
</reference>
<dbReference type="InterPro" id="IPR001909">
    <property type="entry name" value="KRAB"/>
</dbReference>
<dbReference type="GO" id="GO:0006355">
    <property type="term" value="P:regulation of DNA-templated transcription"/>
    <property type="evidence" value="ECO:0007669"/>
    <property type="project" value="InterPro"/>
</dbReference>
<accession>A0A452GTY5</accession>
<feature type="domain" description="KRAB" evidence="1">
    <location>
        <begin position="24"/>
        <end position="55"/>
    </location>
</feature>
<sequence length="105" mass="11448">GKGLEPGREMTLHKGRVILLFQMLVTFEEVAVYFTQGQGALDVMQENYQTVTSLGKSVKCWITEPTPGAALRCAKTALAPVFPARSGLQQPTSSVDWNLLSSFVC</sequence>
<dbReference type="SUPFAM" id="SSF109640">
    <property type="entry name" value="KRAB domain (Kruppel-associated box)"/>
    <property type="match status" value="1"/>
</dbReference>
<dbReference type="Ensembl" id="ENSGAGT00000006407.1">
    <property type="protein sequence ID" value="ENSGAGP00000005505.1"/>
    <property type="gene ID" value="ENSGAGG00000004465.1"/>
</dbReference>
<evidence type="ECO:0000313" key="2">
    <source>
        <dbReference type="Ensembl" id="ENSGAGP00000005505.1"/>
    </source>
</evidence>
<dbReference type="Gene3D" id="6.10.140.140">
    <property type="match status" value="1"/>
</dbReference>
<reference evidence="3" key="1">
    <citation type="journal article" date="2017" name="PLoS ONE">
        <title>The Agassiz's desert tortoise genome provides a resource for the conservation of a threatened species.</title>
        <authorList>
            <person name="Tollis M."/>
            <person name="DeNardo D.F."/>
            <person name="Cornelius J.A."/>
            <person name="Dolby G.A."/>
            <person name="Edwards T."/>
            <person name="Henen B.T."/>
            <person name="Karl A.E."/>
            <person name="Murphy R.W."/>
            <person name="Kusumi K."/>
        </authorList>
    </citation>
    <scope>NUCLEOTIDE SEQUENCE [LARGE SCALE GENOMIC DNA]</scope>
</reference>
<evidence type="ECO:0000313" key="3">
    <source>
        <dbReference type="Proteomes" id="UP000291020"/>
    </source>
</evidence>
<protein>
    <recommendedName>
        <fullName evidence="1">KRAB domain-containing protein</fullName>
    </recommendedName>
</protein>
<proteinExistence type="predicted"/>
<name>A0A452GTY5_9SAUR</name>
<dbReference type="AlphaFoldDB" id="A0A452GTY5"/>